<dbReference type="RefSeq" id="WP_191164740.1">
    <property type="nucleotide sequence ID" value="NZ_JACWMX010000007.1"/>
</dbReference>
<dbReference type="InterPro" id="IPR051325">
    <property type="entry name" value="Nudix_hydrolase_domain"/>
</dbReference>
<dbReference type="PROSITE" id="PS51462">
    <property type="entry name" value="NUDIX"/>
    <property type="match status" value="1"/>
</dbReference>
<gene>
    <name evidence="3" type="ORF">IDJ76_16890</name>
</gene>
<dbReference type="InterPro" id="IPR020084">
    <property type="entry name" value="NUDIX_hydrolase_CS"/>
</dbReference>
<proteinExistence type="predicted"/>
<dbReference type="PANTHER" id="PTHR21340:SF7">
    <property type="entry name" value="NUDIX HYDROLASE DOMAIN-CONTAINING PROTEIN"/>
    <property type="match status" value="1"/>
</dbReference>
<sequence length="151" mass="17031">MPKQSAGIVLYRIVSGQTEIFLVHPGGPFWKNKDDGAWSIPKGEYTDDEEPLLAARREFAEETGQEITGDFVPLKPVKQKSGKVIHAWAVVGDLDHTNIKSNLFEMEWPPKSGKLASFEEVDRADWFDLETAKIKINPGQVRLIEELKELV</sequence>
<evidence type="ECO:0000259" key="2">
    <source>
        <dbReference type="PROSITE" id="PS51462"/>
    </source>
</evidence>
<feature type="domain" description="Nudix hydrolase" evidence="2">
    <location>
        <begin position="1"/>
        <end position="149"/>
    </location>
</feature>
<keyword evidence="4" id="KW-1185">Reference proteome</keyword>
<dbReference type="GO" id="GO:0006167">
    <property type="term" value="P:AMP biosynthetic process"/>
    <property type="evidence" value="ECO:0007669"/>
    <property type="project" value="TreeGrafter"/>
</dbReference>
<evidence type="ECO:0000313" key="3">
    <source>
        <dbReference type="EMBL" id="MBD1394786.1"/>
    </source>
</evidence>
<evidence type="ECO:0000256" key="1">
    <source>
        <dbReference type="ARBA" id="ARBA00022801"/>
    </source>
</evidence>
<dbReference type="InterPro" id="IPR015797">
    <property type="entry name" value="NUDIX_hydrolase-like_dom_sf"/>
</dbReference>
<dbReference type="GO" id="GO:0004081">
    <property type="term" value="F:bis(5'-nucleosyl)-tetraphosphatase (asymmetrical) activity"/>
    <property type="evidence" value="ECO:0007669"/>
    <property type="project" value="TreeGrafter"/>
</dbReference>
<dbReference type="Pfam" id="PF00293">
    <property type="entry name" value="NUDIX"/>
    <property type="match status" value="1"/>
</dbReference>
<name>A0A926NRN8_9SPHI</name>
<dbReference type="SUPFAM" id="SSF55811">
    <property type="entry name" value="Nudix"/>
    <property type="match status" value="1"/>
</dbReference>
<dbReference type="PANTHER" id="PTHR21340">
    <property type="entry name" value="DIADENOSINE 5,5-P1,P4-TETRAPHOSPHATE PYROPHOSPHOHYDROLASE MUTT"/>
    <property type="match status" value="1"/>
</dbReference>
<dbReference type="CDD" id="cd04662">
    <property type="entry name" value="NUDIX_Hydrolase"/>
    <property type="match status" value="1"/>
</dbReference>
<dbReference type="PROSITE" id="PS00893">
    <property type="entry name" value="NUDIX_BOX"/>
    <property type="match status" value="1"/>
</dbReference>
<keyword evidence="1" id="KW-0378">Hydrolase</keyword>
<dbReference type="InterPro" id="IPR000086">
    <property type="entry name" value="NUDIX_hydrolase_dom"/>
</dbReference>
<dbReference type="GO" id="GO:0006754">
    <property type="term" value="P:ATP biosynthetic process"/>
    <property type="evidence" value="ECO:0007669"/>
    <property type="project" value="TreeGrafter"/>
</dbReference>
<accession>A0A926NRN8</accession>
<evidence type="ECO:0000313" key="4">
    <source>
        <dbReference type="Proteomes" id="UP000619078"/>
    </source>
</evidence>
<comment type="caution">
    <text evidence="3">The sequence shown here is derived from an EMBL/GenBank/DDBJ whole genome shotgun (WGS) entry which is preliminary data.</text>
</comment>
<organism evidence="3 4">
    <name type="scientific">Mucilaginibacter glaciei</name>
    <dbReference type="NCBI Taxonomy" id="2772109"/>
    <lineage>
        <taxon>Bacteria</taxon>
        <taxon>Pseudomonadati</taxon>
        <taxon>Bacteroidota</taxon>
        <taxon>Sphingobacteriia</taxon>
        <taxon>Sphingobacteriales</taxon>
        <taxon>Sphingobacteriaceae</taxon>
        <taxon>Mucilaginibacter</taxon>
    </lineage>
</organism>
<protein>
    <submittedName>
        <fullName evidence="3">NUDIX domain-containing protein</fullName>
    </submittedName>
</protein>
<dbReference type="AlphaFoldDB" id="A0A926NRN8"/>
<dbReference type="Proteomes" id="UP000619078">
    <property type="component" value="Unassembled WGS sequence"/>
</dbReference>
<reference evidence="3" key="1">
    <citation type="submission" date="2020-09" db="EMBL/GenBank/DDBJ databases">
        <title>Novel species of Mucilaginibacter isolated from a glacier on the Tibetan Plateau.</title>
        <authorList>
            <person name="Liu Q."/>
            <person name="Xin Y.-H."/>
        </authorList>
    </citation>
    <scope>NUCLEOTIDE SEQUENCE</scope>
    <source>
        <strain evidence="3">ZB1P21</strain>
    </source>
</reference>
<dbReference type="Gene3D" id="3.90.79.10">
    <property type="entry name" value="Nucleoside Triphosphate Pyrophosphohydrolase"/>
    <property type="match status" value="1"/>
</dbReference>
<dbReference type="EMBL" id="JACWMX010000007">
    <property type="protein sequence ID" value="MBD1394786.1"/>
    <property type="molecule type" value="Genomic_DNA"/>
</dbReference>